<dbReference type="Proteomes" id="UP000077037">
    <property type="component" value="Unassembled WGS sequence"/>
</dbReference>
<evidence type="ECO:0000313" key="2">
    <source>
        <dbReference type="Proteomes" id="UP000077037"/>
    </source>
</evidence>
<proteinExistence type="predicted"/>
<sequence>MVIDTMRRASGYQGLEIAMTYHIRKIDVNATTKTYAGMPIEAGTFSALRKTLVEQADLSHGRGADVLDAQGDVLFHTADFEGARNHNGNGVTLEQIIEHRDVRLS</sequence>
<dbReference type="RefSeq" id="WP_066420811.1">
    <property type="nucleotide sequence ID" value="NZ_FKBS01000029.1"/>
</dbReference>
<protein>
    <submittedName>
        <fullName evidence="1">Uncharacterized protein</fullName>
    </submittedName>
</protein>
<accession>A0A157RLN2</accession>
<dbReference type="AlphaFoldDB" id="A0A157RLN2"/>
<dbReference type="EMBL" id="FKBS01000029">
    <property type="protein sequence ID" value="SAI58865.1"/>
    <property type="molecule type" value="Genomic_DNA"/>
</dbReference>
<name>A0A157RLN2_9BORD</name>
<gene>
    <name evidence="1" type="ORF">SAMEA1982600_05164</name>
</gene>
<evidence type="ECO:0000313" key="1">
    <source>
        <dbReference type="EMBL" id="SAI58865.1"/>
    </source>
</evidence>
<organism evidence="1 2">
    <name type="scientific">Bordetella ansorpii</name>
    <dbReference type="NCBI Taxonomy" id="288768"/>
    <lineage>
        <taxon>Bacteria</taxon>
        <taxon>Pseudomonadati</taxon>
        <taxon>Pseudomonadota</taxon>
        <taxon>Betaproteobacteria</taxon>
        <taxon>Burkholderiales</taxon>
        <taxon>Alcaligenaceae</taxon>
        <taxon>Bordetella</taxon>
    </lineage>
</organism>
<reference evidence="1 2" key="1">
    <citation type="submission" date="2016-03" db="EMBL/GenBank/DDBJ databases">
        <authorList>
            <consortium name="Pathogen Informatics"/>
        </authorList>
    </citation>
    <scope>NUCLEOTIDE SEQUENCE [LARGE SCALE GENOMIC DNA]</scope>
    <source>
        <strain evidence="1 2">NCTC13364</strain>
    </source>
</reference>